<feature type="compositionally biased region" description="Pro residues" evidence="1">
    <location>
        <begin position="44"/>
        <end position="54"/>
    </location>
</feature>
<feature type="region of interest" description="Disordered" evidence="1">
    <location>
        <begin position="1"/>
        <end position="181"/>
    </location>
</feature>
<feature type="compositionally biased region" description="Basic residues" evidence="1">
    <location>
        <begin position="136"/>
        <end position="152"/>
    </location>
</feature>
<gene>
    <name evidence="2" type="ORF">FISHEDRAFT_55402</name>
</gene>
<reference evidence="2 3" key="1">
    <citation type="journal article" date="2015" name="Fungal Genet. Biol.">
        <title>Evolution of novel wood decay mechanisms in Agaricales revealed by the genome sequences of Fistulina hepatica and Cylindrobasidium torrendii.</title>
        <authorList>
            <person name="Floudas D."/>
            <person name="Held B.W."/>
            <person name="Riley R."/>
            <person name="Nagy L.G."/>
            <person name="Koehler G."/>
            <person name="Ransdell A.S."/>
            <person name="Younus H."/>
            <person name="Chow J."/>
            <person name="Chiniquy J."/>
            <person name="Lipzen A."/>
            <person name="Tritt A."/>
            <person name="Sun H."/>
            <person name="Haridas S."/>
            <person name="LaButti K."/>
            <person name="Ohm R.A."/>
            <person name="Kues U."/>
            <person name="Blanchette R.A."/>
            <person name="Grigoriev I.V."/>
            <person name="Minto R.E."/>
            <person name="Hibbett D.S."/>
        </authorList>
    </citation>
    <scope>NUCLEOTIDE SEQUENCE [LARGE SCALE GENOMIC DNA]</scope>
    <source>
        <strain evidence="2 3">ATCC 64428</strain>
    </source>
</reference>
<organism evidence="2 3">
    <name type="scientific">Fistulina hepatica ATCC 64428</name>
    <dbReference type="NCBI Taxonomy" id="1128425"/>
    <lineage>
        <taxon>Eukaryota</taxon>
        <taxon>Fungi</taxon>
        <taxon>Dikarya</taxon>
        <taxon>Basidiomycota</taxon>
        <taxon>Agaricomycotina</taxon>
        <taxon>Agaricomycetes</taxon>
        <taxon>Agaricomycetidae</taxon>
        <taxon>Agaricales</taxon>
        <taxon>Fistulinaceae</taxon>
        <taxon>Fistulina</taxon>
    </lineage>
</organism>
<sequence>MSAKQPLKDITEQFLFESPVREPRRKAKAPLSARSKTSKAIPSSLPPSSPPPPSQDFNDDADDEDENVVPAEQPDRNEKEEVGTPLPAGSDDPFGFFAVEKQLKAERQRQAGKAVHSTPRYRAKQPSHIKTTPRSNNKRRPTTPHKQGIMKRKLADLSSDALFSPSSDSMPSSPSKSKGTIVLPVDLLAESSFRHEAPQNADSDSDVALSEMLAGPSRRVSSLRPKRRSSGSRRPKADAAGSVDKAPLSPSAVERNLEARLPKLPTRRSTRVRRKTSRAEASAPAVAPSKSARASKARTTSHRRHPRATRSAVKEDKDEKIDLSSGAEKRQEERQARIEYFKKLEEFSVEEESVYVI</sequence>
<feature type="compositionally biased region" description="Basic residues" evidence="1">
    <location>
        <begin position="224"/>
        <end position="234"/>
    </location>
</feature>
<feature type="compositionally biased region" description="Basic and acidic residues" evidence="1">
    <location>
        <begin position="73"/>
        <end position="82"/>
    </location>
</feature>
<evidence type="ECO:0000313" key="2">
    <source>
        <dbReference type="EMBL" id="KIY53038.1"/>
    </source>
</evidence>
<feature type="compositionally biased region" description="Basic residues" evidence="1">
    <location>
        <begin position="265"/>
        <end position="276"/>
    </location>
</feature>
<protein>
    <submittedName>
        <fullName evidence="2">Uncharacterized protein</fullName>
    </submittedName>
</protein>
<keyword evidence="3" id="KW-1185">Reference proteome</keyword>
<dbReference type="Proteomes" id="UP000054144">
    <property type="component" value="Unassembled WGS sequence"/>
</dbReference>
<feature type="compositionally biased region" description="Acidic residues" evidence="1">
    <location>
        <begin position="57"/>
        <end position="67"/>
    </location>
</feature>
<feature type="compositionally biased region" description="Low complexity" evidence="1">
    <location>
        <begin position="279"/>
        <end position="292"/>
    </location>
</feature>
<feature type="compositionally biased region" description="Basic and acidic residues" evidence="1">
    <location>
        <begin position="1"/>
        <end position="11"/>
    </location>
</feature>
<dbReference type="AlphaFoldDB" id="A0A0D7AQG0"/>
<name>A0A0D7AQG0_9AGAR</name>
<feature type="compositionally biased region" description="Basic and acidic residues" evidence="1">
    <location>
        <begin position="312"/>
        <end position="334"/>
    </location>
</feature>
<proteinExistence type="predicted"/>
<dbReference type="EMBL" id="KN881628">
    <property type="protein sequence ID" value="KIY53038.1"/>
    <property type="molecule type" value="Genomic_DNA"/>
</dbReference>
<feature type="compositionally biased region" description="Basic residues" evidence="1">
    <location>
        <begin position="293"/>
        <end position="308"/>
    </location>
</feature>
<accession>A0A0D7AQG0</accession>
<feature type="compositionally biased region" description="Low complexity" evidence="1">
    <location>
        <begin position="156"/>
        <end position="177"/>
    </location>
</feature>
<dbReference type="OrthoDB" id="3234283at2759"/>
<feature type="region of interest" description="Disordered" evidence="1">
    <location>
        <begin position="193"/>
        <end position="334"/>
    </location>
</feature>
<evidence type="ECO:0000313" key="3">
    <source>
        <dbReference type="Proteomes" id="UP000054144"/>
    </source>
</evidence>
<evidence type="ECO:0000256" key="1">
    <source>
        <dbReference type="SAM" id="MobiDB-lite"/>
    </source>
</evidence>